<feature type="transmembrane region" description="Helical" evidence="7">
    <location>
        <begin position="72"/>
        <end position="91"/>
    </location>
</feature>
<evidence type="ECO:0000256" key="1">
    <source>
        <dbReference type="ARBA" id="ARBA00004651"/>
    </source>
</evidence>
<dbReference type="KEGG" id="ahe:Arch_0094"/>
<dbReference type="SUPFAM" id="SSF103481">
    <property type="entry name" value="Multidrug resistance efflux transporter EmrE"/>
    <property type="match status" value="2"/>
</dbReference>
<feature type="transmembrane region" description="Helical" evidence="7">
    <location>
        <begin position="128"/>
        <end position="146"/>
    </location>
</feature>
<evidence type="ECO:0000256" key="6">
    <source>
        <dbReference type="ARBA" id="ARBA00023136"/>
    </source>
</evidence>
<dbReference type="Proteomes" id="UP000000376">
    <property type="component" value="Chromosome"/>
</dbReference>
<accession>D7BLQ9</accession>
<comment type="subcellular location">
    <subcellularLocation>
        <location evidence="1">Cell membrane</location>
        <topology evidence="1">Multi-pass membrane protein</topology>
    </subcellularLocation>
</comment>
<keyword evidence="4 7" id="KW-0812">Transmembrane</keyword>
<sequence>MWGIFSGMLWGLDTVILSIALATSAFGHLTGSPLVTAALHDSLCALLMLIVMAGSGQLGDTRRGWATSHGKAVSAAALLGGPIGMFGYALAIENLGAGYTAILSTFYPALGTFLATGLLKEQMRRRQLLALAVAILAIIVVGSSSLEDAPGSTLLGAIGATMCILGWGSEAVILAWAMRDKGVDNHVALHIRQTTSALAYLLFVIPITGNLDSLSRVMFTPGTAIIAGAAVAGTISYLCYYRAIHTIGAARAMAINISYSAWAVIFAFILTAVIPAPIEIAGCIVILISTMLAASHNWHEFVPKRYQERRAHRRRPSSKN</sequence>
<evidence type="ECO:0000313" key="10">
    <source>
        <dbReference type="Proteomes" id="UP000000376"/>
    </source>
</evidence>
<evidence type="ECO:0000256" key="5">
    <source>
        <dbReference type="ARBA" id="ARBA00022989"/>
    </source>
</evidence>
<evidence type="ECO:0000259" key="8">
    <source>
        <dbReference type="Pfam" id="PF00892"/>
    </source>
</evidence>
<feature type="transmembrane region" description="Helical" evidence="7">
    <location>
        <begin position="253"/>
        <end position="274"/>
    </location>
</feature>
<name>D7BLQ9_ARCHD</name>
<keyword evidence="10" id="KW-1185">Reference proteome</keyword>
<feature type="domain" description="EamA" evidence="8">
    <location>
        <begin position="2"/>
        <end position="141"/>
    </location>
</feature>
<gene>
    <name evidence="9" type="ordered locus">Arch_0094</name>
</gene>
<dbReference type="InterPro" id="IPR037185">
    <property type="entry name" value="EmrE-like"/>
</dbReference>
<feature type="transmembrane region" description="Helical" evidence="7">
    <location>
        <begin position="97"/>
        <end position="116"/>
    </location>
</feature>
<keyword evidence="6 7" id="KW-0472">Membrane</keyword>
<dbReference type="InterPro" id="IPR000620">
    <property type="entry name" value="EamA_dom"/>
</dbReference>
<protein>
    <recommendedName>
        <fullName evidence="8">EamA domain-containing protein</fullName>
    </recommendedName>
</protein>
<feature type="transmembrane region" description="Helical" evidence="7">
    <location>
        <begin position="152"/>
        <end position="177"/>
    </location>
</feature>
<feature type="transmembrane region" description="Helical" evidence="7">
    <location>
        <begin position="7"/>
        <end position="27"/>
    </location>
</feature>
<proteinExistence type="inferred from homology"/>
<evidence type="ECO:0000256" key="3">
    <source>
        <dbReference type="ARBA" id="ARBA00022475"/>
    </source>
</evidence>
<dbReference type="PANTHER" id="PTHR42920">
    <property type="entry name" value="OS03G0707200 PROTEIN-RELATED"/>
    <property type="match status" value="1"/>
</dbReference>
<feature type="transmembrane region" description="Helical" evidence="7">
    <location>
        <begin position="189"/>
        <end position="207"/>
    </location>
</feature>
<dbReference type="AlphaFoldDB" id="D7BLQ9"/>
<dbReference type="HOGENOM" id="CLU_044169_1_0_11"/>
<feature type="transmembrane region" description="Helical" evidence="7">
    <location>
        <begin position="280"/>
        <end position="299"/>
    </location>
</feature>
<dbReference type="InterPro" id="IPR051258">
    <property type="entry name" value="Diverse_Substrate_Transporter"/>
</dbReference>
<evidence type="ECO:0000256" key="4">
    <source>
        <dbReference type="ARBA" id="ARBA00022692"/>
    </source>
</evidence>
<feature type="transmembrane region" description="Helical" evidence="7">
    <location>
        <begin position="33"/>
        <end position="51"/>
    </location>
</feature>
<evidence type="ECO:0000256" key="2">
    <source>
        <dbReference type="ARBA" id="ARBA00007362"/>
    </source>
</evidence>
<evidence type="ECO:0000313" key="9">
    <source>
        <dbReference type="EMBL" id="ADH91858.1"/>
    </source>
</evidence>
<evidence type="ECO:0000256" key="7">
    <source>
        <dbReference type="SAM" id="Phobius"/>
    </source>
</evidence>
<keyword evidence="5 7" id="KW-1133">Transmembrane helix</keyword>
<dbReference type="PANTHER" id="PTHR42920:SF5">
    <property type="entry name" value="EAMA DOMAIN-CONTAINING PROTEIN"/>
    <property type="match status" value="1"/>
</dbReference>
<dbReference type="Pfam" id="PF00892">
    <property type="entry name" value="EamA"/>
    <property type="match status" value="1"/>
</dbReference>
<dbReference type="RefSeq" id="WP_013169356.1">
    <property type="nucleotide sequence ID" value="NC_014218.1"/>
</dbReference>
<feature type="transmembrane region" description="Helical" evidence="7">
    <location>
        <begin position="219"/>
        <end position="241"/>
    </location>
</feature>
<dbReference type="GO" id="GO:0005886">
    <property type="term" value="C:plasma membrane"/>
    <property type="evidence" value="ECO:0007669"/>
    <property type="project" value="UniProtKB-SubCell"/>
</dbReference>
<dbReference type="STRING" id="644284.Arch_0094"/>
<dbReference type="EMBL" id="CP002045">
    <property type="protein sequence ID" value="ADH91858.1"/>
    <property type="molecule type" value="Genomic_DNA"/>
</dbReference>
<comment type="similarity">
    <text evidence="2">Belongs to the EamA transporter family.</text>
</comment>
<keyword evidence="3" id="KW-1003">Cell membrane</keyword>
<dbReference type="eggNOG" id="COG0697">
    <property type="taxonomic scope" value="Bacteria"/>
</dbReference>
<organism evidence="9 10">
    <name type="scientific">Arcanobacterium haemolyticum (strain ATCC 9345 / DSM 20595 / CCM 5947 / CCUG 17215 / LMG 16163 / NBRC 15585 / NCTC 8452 / 11018)</name>
    <dbReference type="NCBI Taxonomy" id="644284"/>
    <lineage>
        <taxon>Bacteria</taxon>
        <taxon>Bacillati</taxon>
        <taxon>Actinomycetota</taxon>
        <taxon>Actinomycetes</taxon>
        <taxon>Actinomycetales</taxon>
        <taxon>Actinomycetaceae</taxon>
        <taxon>Arcanobacterium</taxon>
    </lineage>
</organism>
<reference evidence="9 10" key="1">
    <citation type="journal article" date="2010" name="Stand. Genomic Sci.">
        <title>Complete genome sequence of Arcanobacterium haemolyticum type strain (11018).</title>
        <authorList>
            <person name="Yasawong M."/>
            <person name="Teshima H."/>
            <person name="Lapidus A."/>
            <person name="Nolan M."/>
            <person name="Lucas S."/>
            <person name="Glavina Del Rio T."/>
            <person name="Tice H."/>
            <person name="Cheng J."/>
            <person name="Bruce D."/>
            <person name="Detter C."/>
            <person name="Tapia R."/>
            <person name="Han C."/>
            <person name="Goodwin L."/>
            <person name="Pitluck S."/>
            <person name="Liolios K."/>
            <person name="Ivanova N."/>
            <person name="Mavromatis K."/>
            <person name="Mikhailova N."/>
            <person name="Pati A."/>
            <person name="Chen A."/>
            <person name="Palaniappan K."/>
            <person name="Land M."/>
            <person name="Hauser L."/>
            <person name="Chang Y."/>
            <person name="Jeffries C."/>
            <person name="Rohde M."/>
            <person name="Sikorski J."/>
            <person name="Pukall R."/>
            <person name="Goker M."/>
            <person name="Woyke T."/>
            <person name="Bristow J."/>
            <person name="Eisen J."/>
            <person name="Markowitz V."/>
            <person name="Hugenholtz P."/>
            <person name="Kyrpides N."/>
            <person name="Klenk H."/>
        </authorList>
    </citation>
    <scope>NUCLEOTIDE SEQUENCE [LARGE SCALE GENOMIC DNA]</scope>
    <source>
        <strain evidence="10">ATCC 9345 / DSM 20595 / CCUG 17215 / LMG 16163 / NBRC 15585 / NCTC 8452 / 11018</strain>
    </source>
</reference>